<dbReference type="GO" id="GO:0016746">
    <property type="term" value="F:acyltransferase activity"/>
    <property type="evidence" value="ECO:0007669"/>
    <property type="project" value="UniProtKB-KW"/>
</dbReference>
<comment type="caution">
    <text evidence="2">The sequence shown here is derived from an EMBL/GenBank/DDBJ whole genome shotgun (WGS) entry which is preliminary data.</text>
</comment>
<evidence type="ECO:0000313" key="2">
    <source>
        <dbReference type="EMBL" id="MFC4068625.1"/>
    </source>
</evidence>
<dbReference type="InterPro" id="IPR016181">
    <property type="entry name" value="Acyl_CoA_acyltransferase"/>
</dbReference>
<dbReference type="Pfam" id="PF13302">
    <property type="entry name" value="Acetyltransf_3"/>
    <property type="match status" value="1"/>
</dbReference>
<reference evidence="3" key="1">
    <citation type="journal article" date="2019" name="Int. J. Syst. Evol. Microbiol.">
        <title>The Global Catalogue of Microorganisms (GCM) 10K type strain sequencing project: providing services to taxonomists for standard genome sequencing and annotation.</title>
        <authorList>
            <consortium name="The Broad Institute Genomics Platform"/>
            <consortium name="The Broad Institute Genome Sequencing Center for Infectious Disease"/>
            <person name="Wu L."/>
            <person name="Ma J."/>
        </authorList>
    </citation>
    <scope>NUCLEOTIDE SEQUENCE [LARGE SCALE GENOMIC DNA]</scope>
    <source>
        <strain evidence="3">TBRC 5832</strain>
    </source>
</reference>
<dbReference type="RefSeq" id="WP_378069517.1">
    <property type="nucleotide sequence ID" value="NZ_JBHSBL010000019.1"/>
</dbReference>
<proteinExistence type="predicted"/>
<organism evidence="2 3">
    <name type="scientific">Actinoplanes subglobosus</name>
    <dbReference type="NCBI Taxonomy" id="1547892"/>
    <lineage>
        <taxon>Bacteria</taxon>
        <taxon>Bacillati</taxon>
        <taxon>Actinomycetota</taxon>
        <taxon>Actinomycetes</taxon>
        <taxon>Micromonosporales</taxon>
        <taxon>Micromonosporaceae</taxon>
        <taxon>Actinoplanes</taxon>
    </lineage>
</organism>
<dbReference type="EC" id="2.3.-.-" evidence="2"/>
<dbReference type="Proteomes" id="UP001595867">
    <property type="component" value="Unassembled WGS sequence"/>
</dbReference>
<accession>A0ABV8J3T0</accession>
<evidence type="ECO:0000259" key="1">
    <source>
        <dbReference type="PROSITE" id="PS51186"/>
    </source>
</evidence>
<dbReference type="Gene3D" id="3.40.630.30">
    <property type="match status" value="1"/>
</dbReference>
<dbReference type="InterPro" id="IPR000182">
    <property type="entry name" value="GNAT_dom"/>
</dbReference>
<dbReference type="PROSITE" id="PS51186">
    <property type="entry name" value="GNAT"/>
    <property type="match status" value="1"/>
</dbReference>
<gene>
    <name evidence="2" type="ORF">ACFO0C_27160</name>
</gene>
<keyword evidence="2" id="KW-0808">Transferase</keyword>
<protein>
    <submittedName>
        <fullName evidence="2">GNAT family N-acetyltransferase</fullName>
        <ecNumber evidence="2">2.3.-.-</ecNumber>
    </submittedName>
</protein>
<feature type="domain" description="N-acetyltransferase" evidence="1">
    <location>
        <begin position="19"/>
        <end position="187"/>
    </location>
</feature>
<sequence length="191" mass="21506">MTTSTALAALPWPVHTDRLTLRPATADDADATWRFRQRADVCRWLTRAHTAPDAHRAWFQAPDTLARTLVIERGGTIVGDLMVKIEDAWAQDEIAGRARGVQAELGWVLDPEYAGHGYATEAVREVLRLCFKDLGLRRVTAVCFADNEASWRLMERVGMRRELYTVRDSLHRSGQWLDGAGYALLADEWTG</sequence>
<dbReference type="SUPFAM" id="SSF55729">
    <property type="entry name" value="Acyl-CoA N-acyltransferases (Nat)"/>
    <property type="match status" value="1"/>
</dbReference>
<keyword evidence="3" id="KW-1185">Reference proteome</keyword>
<evidence type="ECO:0000313" key="3">
    <source>
        <dbReference type="Proteomes" id="UP001595867"/>
    </source>
</evidence>
<keyword evidence="2" id="KW-0012">Acyltransferase</keyword>
<dbReference type="PANTHER" id="PTHR43792">
    <property type="entry name" value="GNAT FAMILY, PUTATIVE (AFU_ORTHOLOGUE AFUA_3G00765)-RELATED-RELATED"/>
    <property type="match status" value="1"/>
</dbReference>
<dbReference type="InterPro" id="IPR051531">
    <property type="entry name" value="N-acetyltransferase"/>
</dbReference>
<dbReference type="EMBL" id="JBHSBL010000019">
    <property type="protein sequence ID" value="MFC4068625.1"/>
    <property type="molecule type" value="Genomic_DNA"/>
</dbReference>
<name>A0ABV8J3T0_9ACTN</name>